<evidence type="ECO:0008006" key="4">
    <source>
        <dbReference type="Google" id="ProtNLM"/>
    </source>
</evidence>
<dbReference type="EMBL" id="BMOS01000012">
    <property type="protein sequence ID" value="GGN58329.1"/>
    <property type="molecule type" value="Genomic_DNA"/>
</dbReference>
<dbReference type="AlphaFoldDB" id="A0A918D241"/>
<keyword evidence="1" id="KW-1133">Transmembrane helix</keyword>
<protein>
    <recommendedName>
        <fullName evidence="4">Sigma-w pathway protein ysdB</fullName>
    </recommendedName>
</protein>
<comment type="caution">
    <text evidence="2">The sequence shown here is derived from an EMBL/GenBank/DDBJ whole genome shotgun (WGS) entry which is preliminary data.</text>
</comment>
<gene>
    <name evidence="2" type="ORF">GCM10007971_20250</name>
</gene>
<reference evidence="2" key="2">
    <citation type="submission" date="2020-09" db="EMBL/GenBank/DDBJ databases">
        <authorList>
            <person name="Sun Q."/>
            <person name="Ohkuma M."/>
        </authorList>
    </citation>
    <scope>NUCLEOTIDE SEQUENCE</scope>
    <source>
        <strain evidence="2">JCM 17251</strain>
    </source>
</reference>
<name>A0A918D241_9BACI</name>
<reference evidence="2" key="1">
    <citation type="journal article" date="2014" name="Int. J. Syst. Evol. Microbiol.">
        <title>Complete genome sequence of Corynebacterium casei LMG S-19264T (=DSM 44701T), isolated from a smear-ripened cheese.</title>
        <authorList>
            <consortium name="US DOE Joint Genome Institute (JGI-PGF)"/>
            <person name="Walter F."/>
            <person name="Albersmeier A."/>
            <person name="Kalinowski J."/>
            <person name="Ruckert C."/>
        </authorList>
    </citation>
    <scope>NUCLEOTIDE SEQUENCE</scope>
    <source>
        <strain evidence="2">JCM 17251</strain>
    </source>
</reference>
<dbReference type="Proteomes" id="UP000624041">
    <property type="component" value="Unassembled WGS sequence"/>
</dbReference>
<keyword evidence="1" id="KW-0812">Transmembrane</keyword>
<dbReference type="RefSeq" id="WP_188857055.1">
    <property type="nucleotide sequence ID" value="NZ_BMOS01000012.1"/>
</dbReference>
<feature type="transmembrane region" description="Helical" evidence="1">
    <location>
        <begin position="6"/>
        <end position="25"/>
    </location>
</feature>
<keyword evidence="1" id="KW-0472">Membrane</keyword>
<evidence type="ECO:0000313" key="3">
    <source>
        <dbReference type="Proteomes" id="UP000624041"/>
    </source>
</evidence>
<keyword evidence="3" id="KW-1185">Reference proteome</keyword>
<evidence type="ECO:0000313" key="2">
    <source>
        <dbReference type="EMBL" id="GGN58329.1"/>
    </source>
</evidence>
<accession>A0A918D241</accession>
<proteinExistence type="predicted"/>
<organism evidence="2 3">
    <name type="scientific">Oceanobacillus indicireducens</name>
    <dbReference type="NCBI Taxonomy" id="1004261"/>
    <lineage>
        <taxon>Bacteria</taxon>
        <taxon>Bacillati</taxon>
        <taxon>Bacillota</taxon>
        <taxon>Bacilli</taxon>
        <taxon>Bacillales</taxon>
        <taxon>Bacillaceae</taxon>
        <taxon>Oceanobacillus</taxon>
    </lineage>
</organism>
<sequence length="130" mass="15393">MLVLLFRILILLAIILLVYTWIEYLRSSDRKIRIAKDLNQFYLDDEPKNSKKNLRFVYKGCTFVGEKYVGIAEDSFEVTNIHVTVCHPIDLNGITREDLYFLENELLIRYPYAKIEWKHPISELVLTPLE</sequence>
<evidence type="ECO:0000256" key="1">
    <source>
        <dbReference type="SAM" id="Phobius"/>
    </source>
</evidence>